<dbReference type="InterPro" id="IPR023397">
    <property type="entry name" value="SAM-dep_MeTrfase_MraW_recog"/>
</dbReference>
<evidence type="ECO:0000313" key="8">
    <source>
        <dbReference type="Proteomes" id="UP000319817"/>
    </source>
</evidence>
<feature type="binding site" evidence="6">
    <location>
        <position position="108"/>
    </location>
    <ligand>
        <name>S-adenosyl-L-methionine</name>
        <dbReference type="ChEBI" id="CHEBI:59789"/>
    </ligand>
</feature>
<gene>
    <name evidence="7" type="primary">rsmH_2</name>
    <name evidence="6" type="synonym">rsmH</name>
    <name evidence="7" type="ORF">K239x_19480</name>
</gene>
<feature type="binding site" evidence="6">
    <location>
        <position position="115"/>
    </location>
    <ligand>
        <name>S-adenosyl-L-methionine</name>
        <dbReference type="ChEBI" id="CHEBI:59789"/>
    </ligand>
</feature>
<dbReference type="GO" id="GO:0070475">
    <property type="term" value="P:rRNA base methylation"/>
    <property type="evidence" value="ECO:0007669"/>
    <property type="project" value="UniProtKB-UniRule"/>
</dbReference>
<organism evidence="7 8">
    <name type="scientific">Stieleria marina</name>
    <dbReference type="NCBI Taxonomy" id="1930275"/>
    <lineage>
        <taxon>Bacteria</taxon>
        <taxon>Pseudomonadati</taxon>
        <taxon>Planctomycetota</taxon>
        <taxon>Planctomycetia</taxon>
        <taxon>Pirellulales</taxon>
        <taxon>Pirellulaceae</taxon>
        <taxon>Stieleria</taxon>
    </lineage>
</organism>
<name>A0A517NSB4_9BACT</name>
<evidence type="ECO:0000256" key="1">
    <source>
        <dbReference type="ARBA" id="ARBA00010396"/>
    </source>
</evidence>
<feature type="binding site" evidence="6">
    <location>
        <begin position="41"/>
        <end position="43"/>
    </location>
    <ligand>
        <name>S-adenosyl-L-methionine</name>
        <dbReference type="ChEBI" id="CHEBI:59789"/>
    </ligand>
</feature>
<accession>A0A517NSB4</accession>
<evidence type="ECO:0000256" key="6">
    <source>
        <dbReference type="HAMAP-Rule" id="MF_01007"/>
    </source>
</evidence>
<proteinExistence type="inferred from homology"/>
<feature type="binding site" evidence="6">
    <location>
        <position position="87"/>
    </location>
    <ligand>
        <name>S-adenosyl-L-methionine</name>
        <dbReference type="ChEBI" id="CHEBI:59789"/>
    </ligand>
</feature>
<dbReference type="InterPro" id="IPR002903">
    <property type="entry name" value="RsmH"/>
</dbReference>
<keyword evidence="8" id="KW-1185">Reference proteome</keyword>
<protein>
    <recommendedName>
        <fullName evidence="6">Ribosomal RNA small subunit methyltransferase H</fullName>
        <ecNumber evidence="6">2.1.1.199</ecNumber>
    </recommendedName>
    <alternativeName>
        <fullName evidence="6">16S rRNA m(4)C1402 methyltransferase</fullName>
    </alternativeName>
    <alternativeName>
        <fullName evidence="6">rRNA (cytosine-N(4)-)-methyltransferase RsmH</fullName>
    </alternativeName>
</protein>
<dbReference type="HAMAP" id="MF_01007">
    <property type="entry name" value="16SrRNA_methyltr_H"/>
    <property type="match status" value="1"/>
</dbReference>
<dbReference type="EMBL" id="CP036526">
    <property type="protein sequence ID" value="QDT09995.1"/>
    <property type="molecule type" value="Genomic_DNA"/>
</dbReference>
<evidence type="ECO:0000256" key="4">
    <source>
        <dbReference type="ARBA" id="ARBA00022679"/>
    </source>
</evidence>
<dbReference type="Proteomes" id="UP000319817">
    <property type="component" value="Chromosome"/>
</dbReference>
<dbReference type="PANTHER" id="PTHR11265">
    <property type="entry name" value="S-ADENOSYL-METHYLTRANSFERASE MRAW"/>
    <property type="match status" value="1"/>
</dbReference>
<dbReference type="Gene3D" id="1.10.150.170">
    <property type="entry name" value="Putative methyltransferase TM0872, insert domain"/>
    <property type="match status" value="1"/>
</dbReference>
<dbReference type="Pfam" id="PF01795">
    <property type="entry name" value="Methyltransf_5"/>
    <property type="match status" value="1"/>
</dbReference>
<keyword evidence="4 6" id="KW-0808">Transferase</keyword>
<comment type="similarity">
    <text evidence="1 6">Belongs to the methyltransferase superfamily. RsmH family.</text>
</comment>
<keyword evidence="5 6" id="KW-0949">S-adenosyl-L-methionine</keyword>
<evidence type="ECO:0000256" key="3">
    <source>
        <dbReference type="ARBA" id="ARBA00022603"/>
    </source>
</evidence>
<evidence type="ECO:0000256" key="2">
    <source>
        <dbReference type="ARBA" id="ARBA00022552"/>
    </source>
</evidence>
<keyword evidence="3 6" id="KW-0489">Methyltransferase</keyword>
<dbReference type="SUPFAM" id="SSF53335">
    <property type="entry name" value="S-adenosyl-L-methionine-dependent methyltransferases"/>
    <property type="match status" value="1"/>
</dbReference>
<dbReference type="InterPro" id="IPR029063">
    <property type="entry name" value="SAM-dependent_MTases_sf"/>
</dbReference>
<feature type="binding site" evidence="6">
    <location>
        <position position="62"/>
    </location>
    <ligand>
        <name>S-adenosyl-L-methionine</name>
        <dbReference type="ChEBI" id="CHEBI:59789"/>
    </ligand>
</feature>
<dbReference type="SUPFAM" id="SSF81799">
    <property type="entry name" value="Putative methyltransferase TM0872, insert domain"/>
    <property type="match status" value="1"/>
</dbReference>
<reference evidence="7 8" key="1">
    <citation type="submission" date="2019-02" db="EMBL/GenBank/DDBJ databases">
        <title>Deep-cultivation of Planctomycetes and their phenomic and genomic characterization uncovers novel biology.</title>
        <authorList>
            <person name="Wiegand S."/>
            <person name="Jogler M."/>
            <person name="Boedeker C."/>
            <person name="Pinto D."/>
            <person name="Vollmers J."/>
            <person name="Rivas-Marin E."/>
            <person name="Kohn T."/>
            <person name="Peeters S.H."/>
            <person name="Heuer A."/>
            <person name="Rast P."/>
            <person name="Oberbeckmann S."/>
            <person name="Bunk B."/>
            <person name="Jeske O."/>
            <person name="Meyerdierks A."/>
            <person name="Storesund J.E."/>
            <person name="Kallscheuer N."/>
            <person name="Luecker S."/>
            <person name="Lage O.M."/>
            <person name="Pohl T."/>
            <person name="Merkel B.J."/>
            <person name="Hornburger P."/>
            <person name="Mueller R.-W."/>
            <person name="Bruemmer F."/>
            <person name="Labrenz M."/>
            <person name="Spormann A.M."/>
            <person name="Op den Camp H."/>
            <person name="Overmann J."/>
            <person name="Amann R."/>
            <person name="Jetten M.S.M."/>
            <person name="Mascher T."/>
            <person name="Medema M.H."/>
            <person name="Devos D.P."/>
            <person name="Kaster A.-K."/>
            <person name="Ovreas L."/>
            <person name="Rohde M."/>
            <person name="Galperin M.Y."/>
            <person name="Jogler C."/>
        </authorList>
    </citation>
    <scope>NUCLEOTIDE SEQUENCE [LARGE SCALE GENOMIC DNA]</scope>
    <source>
        <strain evidence="7 8">K23_9</strain>
    </source>
</reference>
<dbReference type="RefSeq" id="WP_145422268.1">
    <property type="nucleotide sequence ID" value="NZ_CP036526.1"/>
</dbReference>
<dbReference type="NCBIfam" id="TIGR00006">
    <property type="entry name" value="16S rRNA (cytosine(1402)-N(4))-methyltransferase RsmH"/>
    <property type="match status" value="1"/>
</dbReference>
<dbReference type="OrthoDB" id="9806637at2"/>
<dbReference type="AlphaFoldDB" id="A0A517NSB4"/>
<keyword evidence="2 6" id="KW-0698">rRNA processing</keyword>
<keyword evidence="6" id="KW-0963">Cytoplasm</keyword>
<dbReference type="PIRSF" id="PIRSF004486">
    <property type="entry name" value="MraW"/>
    <property type="match status" value="1"/>
</dbReference>
<dbReference type="PANTHER" id="PTHR11265:SF0">
    <property type="entry name" value="12S RRNA N4-METHYLCYTIDINE METHYLTRANSFERASE"/>
    <property type="match status" value="1"/>
</dbReference>
<dbReference type="GO" id="GO:0005737">
    <property type="term" value="C:cytoplasm"/>
    <property type="evidence" value="ECO:0007669"/>
    <property type="project" value="UniProtKB-SubCell"/>
</dbReference>
<sequence length="304" mass="33714">MDQSTGEAAESCHISVMPSEIVHWIQECDPRVIVDGTYGGGGHSRLLLDKLPAGEGHVIGLDRDPAVSLRVESESHDPRLDVFLGSYEQAPKALAAMELKSADAFVLDLGLSSDQLADRDRGFSFTTDGPLDLRFDPENGVPASQWLANHKEVDIANAIYQFGEERFSRRIARAIVLRGKERKPVRTVNDLVEICRRCVPRSKNHDIHPATRTFQALRIAVNDELEILTRTLADAPNWIAGGGRIAVISFHSLEDRIVKNAFRDDDRWNILTKKPLRPSDAEVAANPRSRSAKLRVAERVADTA</sequence>
<evidence type="ECO:0000313" key="7">
    <source>
        <dbReference type="EMBL" id="QDT09995.1"/>
    </source>
</evidence>
<dbReference type="GO" id="GO:0071424">
    <property type="term" value="F:rRNA (cytosine-N4-)-methyltransferase activity"/>
    <property type="evidence" value="ECO:0007669"/>
    <property type="project" value="UniProtKB-UniRule"/>
</dbReference>
<comment type="subcellular location">
    <subcellularLocation>
        <location evidence="6">Cytoplasm</location>
    </subcellularLocation>
</comment>
<evidence type="ECO:0000256" key="5">
    <source>
        <dbReference type="ARBA" id="ARBA00022691"/>
    </source>
</evidence>
<comment type="function">
    <text evidence="6">Specifically methylates the N4 position of cytidine in position 1402 (C1402) of 16S rRNA.</text>
</comment>
<dbReference type="Gene3D" id="3.40.50.150">
    <property type="entry name" value="Vaccinia Virus protein VP39"/>
    <property type="match status" value="1"/>
</dbReference>
<comment type="catalytic activity">
    <reaction evidence="6">
        <text>cytidine(1402) in 16S rRNA + S-adenosyl-L-methionine = N(4)-methylcytidine(1402) in 16S rRNA + S-adenosyl-L-homocysteine + H(+)</text>
        <dbReference type="Rhea" id="RHEA:42928"/>
        <dbReference type="Rhea" id="RHEA-COMP:10286"/>
        <dbReference type="Rhea" id="RHEA-COMP:10287"/>
        <dbReference type="ChEBI" id="CHEBI:15378"/>
        <dbReference type="ChEBI" id="CHEBI:57856"/>
        <dbReference type="ChEBI" id="CHEBI:59789"/>
        <dbReference type="ChEBI" id="CHEBI:74506"/>
        <dbReference type="ChEBI" id="CHEBI:82748"/>
        <dbReference type="EC" id="2.1.1.199"/>
    </reaction>
</comment>
<dbReference type="EC" id="2.1.1.199" evidence="6"/>